<feature type="transmembrane region" description="Helical" evidence="1">
    <location>
        <begin position="96"/>
        <end position="115"/>
    </location>
</feature>
<proteinExistence type="predicted"/>
<protein>
    <submittedName>
        <fullName evidence="2">Uncharacterized protein</fullName>
    </submittedName>
</protein>
<dbReference type="Proteomes" id="UP000257143">
    <property type="component" value="Unassembled WGS sequence"/>
</dbReference>
<dbReference type="EMBL" id="PIOC01000014">
    <property type="protein sequence ID" value="RDW19168.1"/>
    <property type="molecule type" value="Genomic_DNA"/>
</dbReference>
<dbReference type="RefSeq" id="WP_115772903.1">
    <property type="nucleotide sequence ID" value="NZ_PIOC01000014.1"/>
</dbReference>
<accession>A0A3D8PV63</accession>
<dbReference type="Pfam" id="PF11085">
    <property type="entry name" value="YqhR"/>
    <property type="match status" value="1"/>
</dbReference>
<sequence length="163" mass="18823">MDEKKRTERSGRKETLLPNTLLTGFIGGLFWSLVGVIMSYFNFTEVSPRTYILRPWLRLAWTDGWIGDVISILIIGIFSIVTALIYLVLFKKVYSMWMGLAFGAILWGIVFYLLQPIFPTVPSLPELNWNSILSTLCLYMLYGIFIGFTISYNYQELKRQPAE</sequence>
<keyword evidence="1" id="KW-0472">Membrane</keyword>
<dbReference type="InterPro" id="IPR024563">
    <property type="entry name" value="YqhR"/>
</dbReference>
<feature type="transmembrane region" description="Helical" evidence="1">
    <location>
        <begin position="21"/>
        <end position="41"/>
    </location>
</feature>
<comment type="caution">
    <text evidence="2">The sequence shown here is derived from an EMBL/GenBank/DDBJ whole genome shotgun (WGS) entry which is preliminary data.</text>
</comment>
<gene>
    <name evidence="2" type="ORF">CWR48_08955</name>
</gene>
<keyword evidence="1" id="KW-0812">Transmembrane</keyword>
<keyword evidence="1" id="KW-1133">Transmembrane helix</keyword>
<reference evidence="3" key="1">
    <citation type="submission" date="2017-11" db="EMBL/GenBank/DDBJ databases">
        <authorList>
            <person name="Zhu W."/>
        </authorList>
    </citation>
    <scope>NUCLEOTIDE SEQUENCE [LARGE SCALE GENOMIC DNA]</scope>
    <source>
        <strain evidence="3">CAU 1183</strain>
    </source>
</reference>
<name>A0A3D8PV63_9BACI</name>
<organism evidence="2 3">
    <name type="scientific">Oceanobacillus arenosus</name>
    <dbReference type="NCBI Taxonomy" id="1229153"/>
    <lineage>
        <taxon>Bacteria</taxon>
        <taxon>Bacillati</taxon>
        <taxon>Bacillota</taxon>
        <taxon>Bacilli</taxon>
        <taxon>Bacillales</taxon>
        <taxon>Bacillaceae</taxon>
        <taxon>Oceanobacillus</taxon>
    </lineage>
</organism>
<dbReference type="AlphaFoldDB" id="A0A3D8PV63"/>
<evidence type="ECO:0000256" key="1">
    <source>
        <dbReference type="SAM" id="Phobius"/>
    </source>
</evidence>
<feature type="transmembrane region" description="Helical" evidence="1">
    <location>
        <begin position="65"/>
        <end position="89"/>
    </location>
</feature>
<evidence type="ECO:0000313" key="3">
    <source>
        <dbReference type="Proteomes" id="UP000257143"/>
    </source>
</evidence>
<evidence type="ECO:0000313" key="2">
    <source>
        <dbReference type="EMBL" id="RDW19168.1"/>
    </source>
</evidence>
<dbReference type="OrthoDB" id="2691442at2"/>
<keyword evidence="3" id="KW-1185">Reference proteome</keyword>
<feature type="transmembrane region" description="Helical" evidence="1">
    <location>
        <begin position="127"/>
        <end position="150"/>
    </location>
</feature>